<feature type="transmembrane region" description="Helical" evidence="1">
    <location>
        <begin position="15"/>
        <end position="41"/>
    </location>
</feature>
<dbReference type="EMBL" id="FPLJ01000127">
    <property type="protein sequence ID" value="SGZ02187.1"/>
    <property type="molecule type" value="Genomic_DNA"/>
</dbReference>
<evidence type="ECO:0000256" key="1">
    <source>
        <dbReference type="SAM" id="Phobius"/>
    </source>
</evidence>
<reference evidence="2 3" key="1">
    <citation type="submission" date="2016-11" db="EMBL/GenBank/DDBJ databases">
        <authorList>
            <person name="Klemetsen T."/>
        </authorList>
    </citation>
    <scope>NUCLEOTIDE SEQUENCE [LARGE SCALE GENOMIC DNA]</scope>
    <source>
        <strain evidence="2">MT 2528</strain>
    </source>
</reference>
<evidence type="ECO:0000313" key="3">
    <source>
        <dbReference type="Proteomes" id="UP000182660"/>
    </source>
</evidence>
<keyword evidence="1" id="KW-0812">Transmembrane</keyword>
<keyword evidence="1" id="KW-1133">Transmembrane helix</keyword>
<sequence>MSSVLKPACFLPKAFIFVFVVGVMLFGGIAFVFFIVNFSFFGCKNYNL</sequence>
<comment type="caution">
    <text evidence="2">The sequence shown here is derived from an EMBL/GenBank/DDBJ whole genome shotgun (WGS) entry which is preliminary data.</text>
</comment>
<keyword evidence="3" id="KW-1185">Reference proteome</keyword>
<proteinExistence type="predicted"/>
<accession>A0ABY1HIZ6</accession>
<dbReference type="Proteomes" id="UP000182660">
    <property type="component" value="Unassembled WGS sequence"/>
</dbReference>
<organism evidence="2 3">
    <name type="scientific">Moritella viscosa</name>
    <dbReference type="NCBI Taxonomy" id="80854"/>
    <lineage>
        <taxon>Bacteria</taxon>
        <taxon>Pseudomonadati</taxon>
        <taxon>Pseudomonadota</taxon>
        <taxon>Gammaproteobacteria</taxon>
        <taxon>Alteromonadales</taxon>
        <taxon>Moritellaceae</taxon>
        <taxon>Moritella</taxon>
    </lineage>
</organism>
<gene>
    <name evidence="2" type="ORF">MT2528_4347</name>
</gene>
<evidence type="ECO:0000313" key="2">
    <source>
        <dbReference type="EMBL" id="SGZ02187.1"/>
    </source>
</evidence>
<protein>
    <submittedName>
        <fullName evidence="2">Uncharacterized protein</fullName>
    </submittedName>
</protein>
<name>A0ABY1HIZ6_9GAMM</name>
<keyword evidence="1" id="KW-0472">Membrane</keyword>